<comment type="caution">
    <text evidence="8">The sequence shown here is derived from an EMBL/GenBank/DDBJ whole genome shotgun (WGS) entry which is preliminary data.</text>
</comment>
<dbReference type="SUPFAM" id="SSF55315">
    <property type="entry name" value="L30e-like"/>
    <property type="match status" value="1"/>
</dbReference>
<dbReference type="GO" id="GO:0070651">
    <property type="term" value="P:nonfunctional rRNA decay"/>
    <property type="evidence" value="ECO:0007669"/>
    <property type="project" value="TreeGrafter"/>
</dbReference>
<feature type="domain" description="eRF1/Pelota-like N-terminal" evidence="7">
    <location>
        <begin position="1"/>
        <end position="130"/>
    </location>
</feature>
<reference evidence="9" key="1">
    <citation type="submission" date="2017-01" db="EMBL/GenBank/DDBJ databases">
        <authorList>
            <person name="Wang Y."/>
            <person name="White M."/>
            <person name="Kvist S."/>
            <person name="Moncalvo J.-M."/>
        </authorList>
    </citation>
    <scope>NUCLEOTIDE SEQUENCE [LARGE SCALE GENOMIC DNA]</scope>
    <source>
        <strain evidence="9">ID-206-W2</strain>
    </source>
</reference>
<accession>A0A1R1X4Y1</accession>
<dbReference type="Gene3D" id="2.30.30.870">
    <property type="entry name" value="Pelota, domain A"/>
    <property type="match status" value="1"/>
</dbReference>
<dbReference type="AlphaFoldDB" id="A0A1R1X4Y1"/>
<dbReference type="EMBL" id="LSSM01006945">
    <property type="protein sequence ID" value="OMJ09695.1"/>
    <property type="molecule type" value="Genomic_DNA"/>
</dbReference>
<dbReference type="Pfam" id="PF03465">
    <property type="entry name" value="eRF1_3"/>
    <property type="match status" value="1"/>
</dbReference>
<evidence type="ECO:0000313" key="8">
    <source>
        <dbReference type="EMBL" id="OMJ09695.1"/>
    </source>
</evidence>
<comment type="cofactor">
    <cofactor evidence="1 6">
        <name>a divalent metal cation</name>
        <dbReference type="ChEBI" id="CHEBI:60240"/>
    </cofactor>
</comment>
<dbReference type="OrthoDB" id="10249111at2759"/>
<dbReference type="InterPro" id="IPR005142">
    <property type="entry name" value="eRF1_3"/>
</dbReference>
<dbReference type="Gene3D" id="3.30.420.60">
    <property type="entry name" value="eRF1 domain 2"/>
    <property type="match status" value="1"/>
</dbReference>
<dbReference type="InterPro" id="IPR042226">
    <property type="entry name" value="eFR1_2_sf"/>
</dbReference>
<dbReference type="Proteomes" id="UP000187429">
    <property type="component" value="Unassembled WGS sequence"/>
</dbReference>
<dbReference type="Gene3D" id="3.30.1330.30">
    <property type="match status" value="1"/>
</dbReference>
<dbReference type="Pfam" id="PF26356">
    <property type="entry name" value="Pelota_N"/>
    <property type="match status" value="1"/>
</dbReference>
<dbReference type="GO" id="GO:0071025">
    <property type="term" value="P:RNA surveillance"/>
    <property type="evidence" value="ECO:0007669"/>
    <property type="project" value="InterPro"/>
</dbReference>
<dbReference type="NCBIfam" id="TIGR00111">
    <property type="entry name" value="pelota"/>
    <property type="match status" value="1"/>
</dbReference>
<dbReference type="GO" id="GO:0032790">
    <property type="term" value="P:ribosome disassembly"/>
    <property type="evidence" value="ECO:0007669"/>
    <property type="project" value="TreeGrafter"/>
</dbReference>
<name>A0A1R1X4Y1_9FUNG</name>
<keyword evidence="9" id="KW-1185">Reference proteome</keyword>
<dbReference type="Pfam" id="PF03464">
    <property type="entry name" value="eRF1_2"/>
    <property type="match status" value="1"/>
</dbReference>
<dbReference type="PANTHER" id="PTHR10853">
    <property type="entry name" value="PELOTA"/>
    <property type="match status" value="1"/>
</dbReference>
<evidence type="ECO:0000256" key="1">
    <source>
        <dbReference type="ARBA" id="ARBA00001968"/>
    </source>
</evidence>
<dbReference type="FunFam" id="3.30.1330.30:FF:000008">
    <property type="entry name" value="Protein pelota homolog"/>
    <property type="match status" value="1"/>
</dbReference>
<evidence type="ECO:0000256" key="6">
    <source>
        <dbReference type="RuleBase" id="RU362019"/>
    </source>
</evidence>
<dbReference type="SMART" id="SM01194">
    <property type="entry name" value="eRF1_1"/>
    <property type="match status" value="1"/>
</dbReference>
<evidence type="ECO:0000256" key="3">
    <source>
        <dbReference type="ARBA" id="ARBA00009504"/>
    </source>
</evidence>
<dbReference type="InterPro" id="IPR038069">
    <property type="entry name" value="Pelota/DOM34_N"/>
</dbReference>
<dbReference type="FunFam" id="2.30.30.870:FF:000001">
    <property type="entry name" value="Protein pelota homolog"/>
    <property type="match status" value="1"/>
</dbReference>
<evidence type="ECO:0000256" key="2">
    <source>
        <dbReference type="ARBA" id="ARBA00004496"/>
    </source>
</evidence>
<evidence type="ECO:0000313" key="9">
    <source>
        <dbReference type="Proteomes" id="UP000187429"/>
    </source>
</evidence>
<dbReference type="SUPFAM" id="SSF53137">
    <property type="entry name" value="Translational machinery components"/>
    <property type="match status" value="1"/>
</dbReference>
<protein>
    <recommendedName>
        <fullName evidence="6">Protein DOM34 homolog</fullName>
    </recommendedName>
</protein>
<sequence length="380" mass="43159">MKLLKKYLEKDRSGRIRMQAEDAEDMWHVYNLILKGDKLESSTIRGVKNETSTGSVSTDRVRIKLTIVVTDIFFDVQAGALRVNGKCCELNKYVQLGQFHTLDLEKNQPFAIIKDYWDSISLERISNCCDVTKQADVAAIVMQEGLANICLLTQYMTIVRQRIDVPIPKKRKGSTTSFDKSVKSFYDKVYNGILAHVDFSIVKAVIVGSPGFTRDQFMDYLWLTATRTDEKRLLENRKKFVSIHTSSGHKSSLEEVMRDPTIKAKLSDTKASSEVLALDSFYQMMNRDPNRAFYGYKHVIRAVEAGAVGTLLITDELFRNQDISKRKQYIRLVENVKKSKANVIIFSSLHVSGEQLNQLTGVAAILNFPLPEIESDFESD</sequence>
<evidence type="ECO:0000256" key="4">
    <source>
        <dbReference type="ARBA" id="ARBA00022490"/>
    </source>
</evidence>
<keyword evidence="4 6" id="KW-0963">Cytoplasm</keyword>
<dbReference type="FunFam" id="3.30.420.60:FF:000002">
    <property type="entry name" value="Protein pelota homolog"/>
    <property type="match status" value="1"/>
</dbReference>
<comment type="function">
    <text evidence="6">Component of the Dom34-Hbs1 complex, a complex that recognizes stalled ribosomes and triggers the No-Go Decay (NGD) pathway (PubMed:20890290). In the Dom34-Hbs1 complex, dom34 recognizes ribosomes stalled at the 3' end of an mRNA and engages stalled ribosomes by destabilizing mRNA in the mRNA channel. Following ribosome-binding, the Dom34-Hbs1 complex promotes the disassembly of stalled ribosomes, followed by degradation of damaged mRNAs as part of the NGD pathway.</text>
</comment>
<gene>
    <name evidence="8" type="ORF">AYI69_g10550</name>
</gene>
<comment type="subcellular location">
    <subcellularLocation>
        <location evidence="2 6">Cytoplasm</location>
    </subcellularLocation>
</comment>
<dbReference type="GO" id="GO:0046872">
    <property type="term" value="F:metal ion binding"/>
    <property type="evidence" value="ECO:0007669"/>
    <property type="project" value="UniProtKB-KW"/>
</dbReference>
<keyword evidence="5 6" id="KW-0479">Metal-binding</keyword>
<dbReference type="InterPro" id="IPR029064">
    <property type="entry name" value="Ribosomal_eL30-like_sf"/>
</dbReference>
<evidence type="ECO:0000256" key="5">
    <source>
        <dbReference type="ARBA" id="ARBA00022723"/>
    </source>
</evidence>
<proteinExistence type="inferred from homology"/>
<dbReference type="SUPFAM" id="SSF159065">
    <property type="entry name" value="Dom34/Pelota N-terminal domain-like"/>
    <property type="match status" value="1"/>
</dbReference>
<comment type="similarity">
    <text evidence="3 6">Belongs to the eukaryotic release factor 1 family. Pelota subfamily.</text>
</comment>
<dbReference type="InterPro" id="IPR005140">
    <property type="entry name" value="eRF1_Pelota-like_N"/>
</dbReference>
<organism evidence="8 9">
    <name type="scientific">Smittium culicis</name>
    <dbReference type="NCBI Taxonomy" id="133412"/>
    <lineage>
        <taxon>Eukaryota</taxon>
        <taxon>Fungi</taxon>
        <taxon>Fungi incertae sedis</taxon>
        <taxon>Zoopagomycota</taxon>
        <taxon>Kickxellomycotina</taxon>
        <taxon>Harpellomycetes</taxon>
        <taxon>Harpellales</taxon>
        <taxon>Legeriomycetaceae</taxon>
        <taxon>Smittium</taxon>
    </lineage>
</organism>
<dbReference type="GO" id="GO:0070966">
    <property type="term" value="P:nuclear-transcribed mRNA catabolic process, no-go decay"/>
    <property type="evidence" value="ECO:0007669"/>
    <property type="project" value="InterPro"/>
</dbReference>
<dbReference type="InterPro" id="IPR005141">
    <property type="entry name" value="eRF1_2"/>
</dbReference>
<dbReference type="GO" id="GO:0070481">
    <property type="term" value="P:nuclear-transcribed mRNA catabolic process, non-stop decay"/>
    <property type="evidence" value="ECO:0007669"/>
    <property type="project" value="InterPro"/>
</dbReference>
<evidence type="ECO:0000259" key="7">
    <source>
        <dbReference type="SMART" id="SM01194"/>
    </source>
</evidence>
<dbReference type="InterPro" id="IPR058547">
    <property type="entry name" value="Pelota_N"/>
</dbReference>
<dbReference type="PANTHER" id="PTHR10853:SF0">
    <property type="entry name" value="PROTEIN PELOTA HOMOLOG"/>
    <property type="match status" value="1"/>
</dbReference>
<dbReference type="InterPro" id="IPR004405">
    <property type="entry name" value="TF_pelota"/>
</dbReference>
<dbReference type="GO" id="GO:0005737">
    <property type="term" value="C:cytoplasm"/>
    <property type="evidence" value="ECO:0007669"/>
    <property type="project" value="UniProtKB-SubCell"/>
</dbReference>